<organism evidence="4 5">
    <name type="scientific">Nocardia carnea</name>
    <dbReference type="NCBI Taxonomy" id="37328"/>
    <lineage>
        <taxon>Bacteria</taxon>
        <taxon>Bacillati</taxon>
        <taxon>Actinomycetota</taxon>
        <taxon>Actinomycetes</taxon>
        <taxon>Mycobacteriales</taxon>
        <taxon>Nocardiaceae</taxon>
        <taxon>Nocardia</taxon>
    </lineage>
</organism>
<dbReference type="InterPro" id="IPR036409">
    <property type="entry name" value="Aldolase_II/adducin_N_sf"/>
</dbReference>
<dbReference type="SUPFAM" id="SSF53639">
    <property type="entry name" value="AraD/HMP-PK domain-like"/>
    <property type="match status" value="1"/>
</dbReference>
<feature type="region of interest" description="Disordered" evidence="2">
    <location>
        <begin position="1"/>
        <end position="25"/>
    </location>
</feature>
<comment type="caution">
    <text evidence="4">The sequence shown here is derived from an EMBL/GenBank/DDBJ whole genome shotgun (WGS) entry which is preliminary data.</text>
</comment>
<evidence type="ECO:0000259" key="3">
    <source>
        <dbReference type="SMART" id="SM01007"/>
    </source>
</evidence>
<evidence type="ECO:0000313" key="5">
    <source>
        <dbReference type="Proteomes" id="UP001611263"/>
    </source>
</evidence>
<evidence type="ECO:0000256" key="1">
    <source>
        <dbReference type="ARBA" id="ARBA00037961"/>
    </source>
</evidence>
<dbReference type="PANTHER" id="PTHR10672:SF3">
    <property type="entry name" value="PROTEIN HU-LI TAI SHAO"/>
    <property type="match status" value="1"/>
</dbReference>
<name>A0ABW7TN76_9NOCA</name>
<protein>
    <submittedName>
        <fullName evidence="4">Class II aldolase/adducin family protein</fullName>
    </submittedName>
</protein>
<dbReference type="Gene3D" id="3.40.225.10">
    <property type="entry name" value="Class II aldolase/adducin N-terminal domain"/>
    <property type="match status" value="1"/>
</dbReference>
<evidence type="ECO:0000313" key="4">
    <source>
        <dbReference type="EMBL" id="MFI1462479.1"/>
    </source>
</evidence>
<keyword evidence="5" id="KW-1185">Reference proteome</keyword>
<dbReference type="RefSeq" id="WP_081595893.1">
    <property type="nucleotide sequence ID" value="NZ_JBIRUQ010000003.1"/>
</dbReference>
<dbReference type="Pfam" id="PF00596">
    <property type="entry name" value="Aldolase_II"/>
    <property type="match status" value="1"/>
</dbReference>
<dbReference type="Proteomes" id="UP001611263">
    <property type="component" value="Unassembled WGS sequence"/>
</dbReference>
<sequence length="261" mass="28679">MYDQPAVAAAESDPVGGWTPRTTPPIGVDLTNEQALACAFRTLAHDGFSENMAGHITWADRDDGSLLINPWGLWWEEVSASDVCRVDADGGVIEGRWDVTPAYHIHTELHRRRPDARVVVHNHPYYVTLLAAVGVLPMIAHQTGSLYDDDLSLVSEYDGEVGDAELGRDLAERIGECNNVILASHGIITTADTIELAVYRAASIDRFCRLAYDILLLGKDPLPIEKSIRVAMQKALVERAAGVYWAGAVRKLLRTDPDVLR</sequence>
<comment type="similarity">
    <text evidence="1">Belongs to the aldolase class II family.</text>
</comment>
<accession>A0ABW7TN76</accession>
<evidence type="ECO:0000256" key="2">
    <source>
        <dbReference type="SAM" id="MobiDB-lite"/>
    </source>
</evidence>
<reference evidence="4 5" key="1">
    <citation type="submission" date="2024-10" db="EMBL/GenBank/DDBJ databases">
        <title>The Natural Products Discovery Center: Release of the First 8490 Sequenced Strains for Exploring Actinobacteria Biosynthetic Diversity.</title>
        <authorList>
            <person name="Kalkreuter E."/>
            <person name="Kautsar S.A."/>
            <person name="Yang D."/>
            <person name="Bader C.D."/>
            <person name="Teijaro C.N."/>
            <person name="Fluegel L."/>
            <person name="Davis C.M."/>
            <person name="Simpson J.R."/>
            <person name="Lauterbach L."/>
            <person name="Steele A.D."/>
            <person name="Gui C."/>
            <person name="Meng S."/>
            <person name="Li G."/>
            <person name="Viehrig K."/>
            <person name="Ye F."/>
            <person name="Su P."/>
            <person name="Kiefer A.F."/>
            <person name="Nichols A."/>
            <person name="Cepeda A.J."/>
            <person name="Yan W."/>
            <person name="Fan B."/>
            <person name="Jiang Y."/>
            <person name="Adhikari A."/>
            <person name="Zheng C.-J."/>
            <person name="Schuster L."/>
            <person name="Cowan T.M."/>
            <person name="Smanski M.J."/>
            <person name="Chevrette M.G."/>
            <person name="De Carvalho L.P.S."/>
            <person name="Shen B."/>
        </authorList>
    </citation>
    <scope>NUCLEOTIDE SEQUENCE [LARGE SCALE GENOMIC DNA]</scope>
    <source>
        <strain evidence="4 5">NPDC020568</strain>
    </source>
</reference>
<feature type="domain" description="Class II aldolase/adducin N-terminal" evidence="3">
    <location>
        <begin position="34"/>
        <end position="212"/>
    </location>
</feature>
<dbReference type="InterPro" id="IPR051017">
    <property type="entry name" value="Aldolase-II_Adducin_sf"/>
</dbReference>
<dbReference type="PANTHER" id="PTHR10672">
    <property type="entry name" value="ADDUCIN"/>
    <property type="match status" value="1"/>
</dbReference>
<dbReference type="GeneID" id="93508146"/>
<dbReference type="InterPro" id="IPR001303">
    <property type="entry name" value="Aldolase_II/adducin_N"/>
</dbReference>
<proteinExistence type="inferred from homology"/>
<dbReference type="EMBL" id="JBIRUQ010000003">
    <property type="protein sequence ID" value="MFI1462479.1"/>
    <property type="molecule type" value="Genomic_DNA"/>
</dbReference>
<dbReference type="SMART" id="SM01007">
    <property type="entry name" value="Aldolase_II"/>
    <property type="match status" value="1"/>
</dbReference>
<gene>
    <name evidence="4" type="ORF">ACH4WX_17320</name>
</gene>